<feature type="signal peptide" evidence="2">
    <location>
        <begin position="1"/>
        <end position="26"/>
    </location>
</feature>
<dbReference type="EMBL" id="WBZJ01000001">
    <property type="protein sequence ID" value="KAB3522850.1"/>
    <property type="molecule type" value="Genomic_DNA"/>
</dbReference>
<evidence type="ECO:0008006" key="5">
    <source>
        <dbReference type="Google" id="ProtNLM"/>
    </source>
</evidence>
<feature type="compositionally biased region" description="Low complexity" evidence="1">
    <location>
        <begin position="35"/>
        <end position="51"/>
    </location>
</feature>
<evidence type="ECO:0000313" key="3">
    <source>
        <dbReference type="EMBL" id="KAB3522850.1"/>
    </source>
</evidence>
<feature type="region of interest" description="Disordered" evidence="1">
    <location>
        <begin position="27"/>
        <end position="110"/>
    </location>
</feature>
<evidence type="ECO:0000256" key="1">
    <source>
        <dbReference type="SAM" id="MobiDB-lite"/>
    </source>
</evidence>
<comment type="caution">
    <text evidence="3">The sequence shown here is derived from an EMBL/GenBank/DDBJ whole genome shotgun (WGS) entry which is preliminary data.</text>
</comment>
<evidence type="ECO:0000313" key="4">
    <source>
        <dbReference type="Proteomes" id="UP000436181"/>
    </source>
</evidence>
<accession>A0ABQ6VEN9</accession>
<dbReference type="Proteomes" id="UP000436181">
    <property type="component" value="Unassembled WGS sequence"/>
</dbReference>
<sequence length="165" mass="16878">MKLKKSLLALSTAAAVAVAGTPAAFAADSDWGSLGANNNQTAATGQNNAGGSDKADQGANNNDTNNQDTENPSADGSSDNQTEGENGAGQNNNPEDPNKTAGPSSDAAKEKRKKDAYKFFGWKEDASGFEIFKSVAELIATIVGIFTGLSSLNDVVGKFLGGFAK</sequence>
<name>A0ABQ6VEN9_9CORY</name>
<feature type="compositionally biased region" description="Low complexity" evidence="1">
    <location>
        <begin position="60"/>
        <end position="71"/>
    </location>
</feature>
<gene>
    <name evidence="3" type="ORF">F8377_01385</name>
</gene>
<proteinExistence type="predicted"/>
<dbReference type="RefSeq" id="WP_151843721.1">
    <property type="nucleotide sequence ID" value="NZ_WBZJ01000001.1"/>
</dbReference>
<feature type="compositionally biased region" description="Polar residues" evidence="1">
    <location>
        <begin position="72"/>
        <end position="95"/>
    </location>
</feature>
<keyword evidence="2" id="KW-0732">Signal</keyword>
<organism evidence="3 4">
    <name type="scientific">Corynebacterium zhongnanshanii</name>
    <dbReference type="NCBI Taxonomy" id="2768834"/>
    <lineage>
        <taxon>Bacteria</taxon>
        <taxon>Bacillati</taxon>
        <taxon>Actinomycetota</taxon>
        <taxon>Actinomycetes</taxon>
        <taxon>Mycobacteriales</taxon>
        <taxon>Corynebacteriaceae</taxon>
        <taxon>Corynebacterium</taxon>
    </lineage>
</organism>
<protein>
    <recommendedName>
        <fullName evidence="5">Secreted protein</fullName>
    </recommendedName>
</protein>
<evidence type="ECO:0000256" key="2">
    <source>
        <dbReference type="SAM" id="SignalP"/>
    </source>
</evidence>
<reference evidence="3 4" key="1">
    <citation type="submission" date="2019-10" db="EMBL/GenBank/DDBJ databases">
        <title>Corynebacterium sp novel species isolated from the respiratory tract of Marmot.</title>
        <authorList>
            <person name="Zhang G."/>
        </authorList>
    </citation>
    <scope>NUCLEOTIDE SEQUENCE [LARGE SCALE GENOMIC DNA]</scope>
    <source>
        <strain evidence="3 4">336</strain>
    </source>
</reference>
<keyword evidence="4" id="KW-1185">Reference proteome</keyword>
<feature type="chain" id="PRO_5045401419" description="Secreted protein" evidence="2">
    <location>
        <begin position="27"/>
        <end position="165"/>
    </location>
</feature>